<evidence type="ECO:0000256" key="1">
    <source>
        <dbReference type="ARBA" id="ARBA00001946"/>
    </source>
</evidence>
<dbReference type="InterPro" id="IPR036279">
    <property type="entry name" value="5-3_exonuclease_C_sf"/>
</dbReference>
<dbReference type="GO" id="GO:0003697">
    <property type="term" value="F:single-stranded DNA binding"/>
    <property type="evidence" value="ECO:0007669"/>
    <property type="project" value="InterPro"/>
</dbReference>
<keyword evidence="5" id="KW-0540">Nuclease</keyword>
<keyword evidence="8" id="KW-0227">DNA damage</keyword>
<feature type="compositionally biased region" description="Basic residues" evidence="15">
    <location>
        <begin position="1072"/>
        <end position="1091"/>
    </location>
</feature>
<feature type="compositionally biased region" description="Polar residues" evidence="15">
    <location>
        <begin position="580"/>
        <end position="597"/>
    </location>
</feature>
<feature type="compositionally biased region" description="Basic and acidic residues" evidence="15">
    <location>
        <begin position="636"/>
        <end position="648"/>
    </location>
</feature>
<sequence length="1106" mass="124555">MGVTGLWRLIDASGKPVPLETLEGKVLAIDISIWIHQVLQGYQDCRGNAVPNAHLLGLFSRICKLLYFKIKPVFVFDGGVPLLKKNTIAARKKRKAIAAGKAVQMKNDLLHNLMKHSLIKGVLAHKTGEKVETSTSSSQKNSNQTDDMFMLPLLSTNLADDQDSNESDSSVELSPRKQTKWKGNIYSVDVTSDDFKALPVDVRYDILTDLKETRKQNSWGRLHEIPQETHQFSNYQMQRLLKRRKVQESLEEVEQEMGGKNLTLDELEKLMLEQGVDVQNRDAAFRIAADSTTRLIYINDLKALKSKSDSSNSVCEDSSKPGCSSERESDEPLPSIINESTNVVENIDEYDLDNAWDSDIEVIDKPIDNISIKKYFGKTAVNPALSYMIEHSGLSQEQILALLEQSRENVRNANKNEKLPKRTKLNFNDESNVPKKRGKIISESNVESVNETIEIKEELKTPPLESPNISSDSESDGFVEVPDVPVPHRVVEKNSMEITVKPVEKFDNTEDIFADVFESKSVSHDTSIDSSSNKDDSIKNVTIDQLEEIKILNSSAVKEPEIIPEPIEFNSSIEEKLVNHASSQNANSPENNQQKSLESQEEIPQAVDEDLSEISAKSDSNQNSHVLIVNTSSTSIEKDQSSEREESKQSPTEPTNERGISERVENIIVRLNADREEILANIDKSDELLNLKSQLENKNQELQEHIGKLDRQATEVTEQMRNDAQDLLRLFGIPYVVAPQEAEAQCAHLEMINLTDGTITDDSDIWLFGGRCVYKNFFNNAKRVMEYRSKDIEHHFKLTREQMIQLALLVGSDYTIGISGIGPVTGLEILASFPAEGNDLLRGLTKFSSWIKAGRQAGPGRASLRNKLKNVVVDQSFPSQAVVQAYLFPTVDESKEIFTWSKPNLVLLSDYTREKFGWSKLKFDETIGPVMKRLTDTKSQKNIMSYFKVQTVPKSIDENLSKRVQKAVRMMNKNDAAVGDDSDNIEETLENVKKNVGKKSRKTTRKKKKGESNDDNEGDDEQGKNEVDVLNKDLPIIMMKDGKNTEEYIPQREKEREAALQKKLRAIEIFNKSRKGPGKSSKRNVRPARKIVQKEAQLSESSSDTN</sequence>
<dbReference type="InterPro" id="IPR006085">
    <property type="entry name" value="XPG_DNA_repair_N"/>
</dbReference>
<keyword evidence="7" id="KW-0255">Endonuclease</keyword>
<keyword evidence="19" id="KW-1185">Reference proteome</keyword>
<evidence type="ECO:0000256" key="2">
    <source>
        <dbReference type="ARBA" id="ARBA00004123"/>
    </source>
</evidence>
<dbReference type="EMBL" id="JAQQBS010000002">
    <property type="protein sequence ID" value="KAK0172276.1"/>
    <property type="molecule type" value="Genomic_DNA"/>
</dbReference>
<keyword evidence="9" id="KW-0378">Hydrolase</keyword>
<name>A0AA39FMT2_9HYME</name>
<accession>A0AA39FMT2</accession>
<dbReference type="InterPro" id="IPR008918">
    <property type="entry name" value="HhH2"/>
</dbReference>
<dbReference type="CDD" id="cd09868">
    <property type="entry name" value="PIN_XPG_RAD2"/>
    <property type="match status" value="2"/>
</dbReference>
<comment type="caution">
    <text evidence="18">The sequence shown here is derived from an EMBL/GenBank/DDBJ whole genome shotgun (WGS) entry which is preliminary data.</text>
</comment>
<gene>
    <name evidence="18" type="ORF">PV328_005614</name>
</gene>
<dbReference type="InterPro" id="IPR019974">
    <property type="entry name" value="XPG_CS"/>
</dbReference>
<dbReference type="PROSITE" id="PS00842">
    <property type="entry name" value="XPG_2"/>
    <property type="match status" value="1"/>
</dbReference>
<feature type="region of interest" description="Disordered" evidence="15">
    <location>
        <begin position="308"/>
        <end position="334"/>
    </location>
</feature>
<dbReference type="GO" id="GO:0000400">
    <property type="term" value="F:four-way junction DNA binding"/>
    <property type="evidence" value="ECO:0007669"/>
    <property type="project" value="UniProtKB-ARBA"/>
</dbReference>
<evidence type="ECO:0000256" key="13">
    <source>
        <dbReference type="ARBA" id="ARBA00038112"/>
    </source>
</evidence>
<dbReference type="SMART" id="SM00485">
    <property type="entry name" value="XPGN"/>
    <property type="match status" value="1"/>
</dbReference>
<evidence type="ECO:0000256" key="15">
    <source>
        <dbReference type="SAM" id="MobiDB-lite"/>
    </source>
</evidence>
<dbReference type="CDD" id="cd09904">
    <property type="entry name" value="H3TH_XPG"/>
    <property type="match status" value="1"/>
</dbReference>
<feature type="region of interest" description="Disordered" evidence="15">
    <location>
        <begin position="457"/>
        <end position="480"/>
    </location>
</feature>
<feature type="region of interest" description="Disordered" evidence="15">
    <location>
        <begin position="580"/>
        <end position="661"/>
    </location>
</feature>
<feature type="coiled-coil region" evidence="14">
    <location>
        <begin position="681"/>
        <end position="719"/>
    </location>
</feature>
<evidence type="ECO:0000256" key="7">
    <source>
        <dbReference type="ARBA" id="ARBA00022759"/>
    </source>
</evidence>
<dbReference type="SUPFAM" id="SSF88723">
    <property type="entry name" value="PIN domain-like"/>
    <property type="match status" value="1"/>
</dbReference>
<dbReference type="Gene3D" id="1.10.150.20">
    <property type="entry name" value="5' to 3' exonuclease, C-terminal subdomain"/>
    <property type="match status" value="1"/>
</dbReference>
<dbReference type="GO" id="GO:0017108">
    <property type="term" value="F:5'-flap endonuclease activity"/>
    <property type="evidence" value="ECO:0007669"/>
    <property type="project" value="UniProtKB-ARBA"/>
</dbReference>
<dbReference type="AlphaFoldDB" id="A0AA39FMT2"/>
<evidence type="ECO:0000256" key="6">
    <source>
        <dbReference type="ARBA" id="ARBA00022723"/>
    </source>
</evidence>
<dbReference type="GO" id="GO:0005634">
    <property type="term" value="C:nucleus"/>
    <property type="evidence" value="ECO:0007669"/>
    <property type="project" value="UniProtKB-SubCell"/>
</dbReference>
<evidence type="ECO:0000256" key="9">
    <source>
        <dbReference type="ARBA" id="ARBA00022801"/>
    </source>
</evidence>
<feature type="compositionally biased region" description="Polar residues" evidence="15">
    <location>
        <begin position="1096"/>
        <end position="1106"/>
    </location>
</feature>
<evidence type="ECO:0000259" key="16">
    <source>
        <dbReference type="SMART" id="SM00484"/>
    </source>
</evidence>
<dbReference type="GO" id="GO:0046872">
    <property type="term" value="F:metal ion binding"/>
    <property type="evidence" value="ECO:0007669"/>
    <property type="project" value="UniProtKB-KW"/>
</dbReference>
<dbReference type="InterPro" id="IPR029060">
    <property type="entry name" value="PIN-like_dom_sf"/>
</dbReference>
<dbReference type="InterPro" id="IPR006084">
    <property type="entry name" value="XPG/Rad2"/>
</dbReference>
<keyword evidence="6" id="KW-0479">Metal-binding</keyword>
<reference evidence="18" key="1">
    <citation type="journal article" date="2023" name="bioRxiv">
        <title>Scaffold-level genome assemblies of two parasitoid biocontrol wasps reveal the parthenogenesis mechanism and an associated novel virus.</title>
        <authorList>
            <person name="Inwood S."/>
            <person name="Skelly J."/>
            <person name="Guhlin J."/>
            <person name="Harrop T."/>
            <person name="Goldson S."/>
            <person name="Dearden P."/>
        </authorList>
    </citation>
    <scope>NUCLEOTIDE SEQUENCE</scope>
    <source>
        <strain evidence="18">Irish</strain>
        <tissue evidence="18">Whole body</tissue>
    </source>
</reference>
<protein>
    <submittedName>
        <fullName evidence="18">Uncharacterized protein</fullName>
    </submittedName>
</protein>
<dbReference type="Pfam" id="PF00752">
    <property type="entry name" value="XPG_N"/>
    <property type="match status" value="1"/>
</dbReference>
<proteinExistence type="inferred from homology"/>
<dbReference type="PANTHER" id="PTHR16171">
    <property type="entry name" value="DNA REPAIR PROTEIN COMPLEMENTING XP-G CELLS-RELATED"/>
    <property type="match status" value="1"/>
</dbReference>
<dbReference type="SMART" id="SM00484">
    <property type="entry name" value="XPGI"/>
    <property type="match status" value="1"/>
</dbReference>
<organism evidence="18 19">
    <name type="scientific">Microctonus aethiopoides</name>
    <dbReference type="NCBI Taxonomy" id="144406"/>
    <lineage>
        <taxon>Eukaryota</taxon>
        <taxon>Metazoa</taxon>
        <taxon>Ecdysozoa</taxon>
        <taxon>Arthropoda</taxon>
        <taxon>Hexapoda</taxon>
        <taxon>Insecta</taxon>
        <taxon>Pterygota</taxon>
        <taxon>Neoptera</taxon>
        <taxon>Endopterygota</taxon>
        <taxon>Hymenoptera</taxon>
        <taxon>Apocrita</taxon>
        <taxon>Ichneumonoidea</taxon>
        <taxon>Braconidae</taxon>
        <taxon>Euphorinae</taxon>
        <taxon>Microctonus</taxon>
    </lineage>
</organism>
<dbReference type="SUPFAM" id="SSF47807">
    <property type="entry name" value="5' to 3' exonuclease, C-terminal subdomain"/>
    <property type="match status" value="1"/>
</dbReference>
<dbReference type="InterPro" id="IPR001044">
    <property type="entry name" value="XPG/Rad2_eukaryotes"/>
</dbReference>
<keyword evidence="4" id="KW-0597">Phosphoprotein</keyword>
<evidence type="ECO:0000256" key="10">
    <source>
        <dbReference type="ARBA" id="ARBA00022842"/>
    </source>
</evidence>
<keyword evidence="11" id="KW-0234">DNA repair</keyword>
<feature type="region of interest" description="Disordered" evidence="15">
    <location>
        <begin position="990"/>
        <end position="1038"/>
    </location>
</feature>
<keyword evidence="14" id="KW-0175">Coiled coil</keyword>
<keyword evidence="12" id="KW-0539">Nucleus</keyword>
<evidence type="ECO:0000256" key="4">
    <source>
        <dbReference type="ARBA" id="ARBA00022553"/>
    </source>
</evidence>
<dbReference type="PANTHER" id="PTHR16171:SF7">
    <property type="entry name" value="DNA REPAIR PROTEIN RAD2"/>
    <property type="match status" value="1"/>
</dbReference>
<reference evidence="18" key="2">
    <citation type="submission" date="2023-03" db="EMBL/GenBank/DDBJ databases">
        <authorList>
            <person name="Inwood S.N."/>
            <person name="Skelly J.G."/>
            <person name="Guhlin J."/>
            <person name="Harrop T.W.R."/>
            <person name="Goldson S.G."/>
            <person name="Dearden P.K."/>
        </authorList>
    </citation>
    <scope>NUCLEOTIDE SEQUENCE</scope>
    <source>
        <strain evidence="18">Irish</strain>
        <tissue evidence="18">Whole body</tissue>
    </source>
</reference>
<dbReference type="GO" id="GO:0008821">
    <property type="term" value="F:crossover junction DNA endonuclease activity"/>
    <property type="evidence" value="ECO:0007669"/>
    <property type="project" value="UniProtKB-ARBA"/>
</dbReference>
<dbReference type="PRINTS" id="PR00853">
    <property type="entry name" value="XPGRADSUPER"/>
</dbReference>
<dbReference type="PROSITE" id="PS00841">
    <property type="entry name" value="XPG_1"/>
    <property type="match status" value="1"/>
</dbReference>
<evidence type="ECO:0000256" key="3">
    <source>
        <dbReference type="ARBA" id="ARBA00005283"/>
    </source>
</evidence>
<evidence type="ECO:0000256" key="12">
    <source>
        <dbReference type="ARBA" id="ARBA00023242"/>
    </source>
</evidence>
<feature type="region of interest" description="Disordered" evidence="15">
    <location>
        <begin position="1069"/>
        <end position="1106"/>
    </location>
</feature>
<feature type="domain" description="XPG N-terminal" evidence="17">
    <location>
        <begin position="1"/>
        <end position="98"/>
    </location>
</feature>
<feature type="compositionally biased region" description="Basic and acidic residues" evidence="15">
    <location>
        <begin position="1021"/>
        <end position="1031"/>
    </location>
</feature>
<dbReference type="FunFam" id="1.10.150.20:FF:000030">
    <property type="entry name" value="Flap endonuclease GEN-like 1"/>
    <property type="match status" value="1"/>
</dbReference>
<dbReference type="Gene3D" id="3.40.50.1010">
    <property type="entry name" value="5'-nuclease"/>
    <property type="match status" value="2"/>
</dbReference>
<evidence type="ECO:0000256" key="11">
    <source>
        <dbReference type="ARBA" id="ARBA00023204"/>
    </source>
</evidence>
<comment type="cofactor">
    <cofactor evidence="1">
        <name>Mg(2+)</name>
        <dbReference type="ChEBI" id="CHEBI:18420"/>
    </cofactor>
</comment>
<dbReference type="InterPro" id="IPR006086">
    <property type="entry name" value="XPG-I_dom"/>
</dbReference>
<dbReference type="Proteomes" id="UP001168990">
    <property type="component" value="Unassembled WGS sequence"/>
</dbReference>
<keyword evidence="10" id="KW-0460">Magnesium</keyword>
<feature type="domain" description="XPG-I" evidence="16">
    <location>
        <begin position="729"/>
        <end position="798"/>
    </location>
</feature>
<dbReference type="Pfam" id="PF00867">
    <property type="entry name" value="XPG_I"/>
    <property type="match status" value="1"/>
</dbReference>
<comment type="similarity">
    <text evidence="3">Belongs to the XPG/RAD2 endonuclease family. XPG subfamily.</text>
</comment>
<feature type="compositionally biased region" description="Basic residues" evidence="15">
    <location>
        <begin position="995"/>
        <end position="1009"/>
    </location>
</feature>
<dbReference type="SMART" id="SM00279">
    <property type="entry name" value="HhH2"/>
    <property type="match status" value="1"/>
</dbReference>
<evidence type="ECO:0000313" key="19">
    <source>
        <dbReference type="Proteomes" id="UP001168990"/>
    </source>
</evidence>
<dbReference type="PRINTS" id="PR00066">
    <property type="entry name" value="XRODRMPGMNTG"/>
</dbReference>
<evidence type="ECO:0000256" key="8">
    <source>
        <dbReference type="ARBA" id="ARBA00022763"/>
    </source>
</evidence>
<evidence type="ECO:0000313" key="18">
    <source>
        <dbReference type="EMBL" id="KAK0172276.1"/>
    </source>
</evidence>
<dbReference type="GO" id="GO:0006289">
    <property type="term" value="P:nucleotide-excision repair"/>
    <property type="evidence" value="ECO:0007669"/>
    <property type="project" value="InterPro"/>
</dbReference>
<evidence type="ECO:0000259" key="17">
    <source>
        <dbReference type="SMART" id="SM00485"/>
    </source>
</evidence>
<comment type="similarity">
    <text evidence="13">Belongs to the XPG/RAD2 endonuclease family. GEN subfamily.</text>
</comment>
<feature type="compositionally biased region" description="Polar residues" evidence="15">
    <location>
        <begin position="615"/>
        <end position="635"/>
    </location>
</feature>
<comment type="subcellular location">
    <subcellularLocation>
        <location evidence="2">Nucleus</location>
    </subcellularLocation>
</comment>
<evidence type="ECO:0000256" key="14">
    <source>
        <dbReference type="SAM" id="Coils"/>
    </source>
</evidence>
<evidence type="ECO:0000256" key="5">
    <source>
        <dbReference type="ARBA" id="ARBA00022722"/>
    </source>
</evidence>